<dbReference type="EMBL" id="CP036289">
    <property type="protein sequence ID" value="QDU77360.1"/>
    <property type="molecule type" value="Genomic_DNA"/>
</dbReference>
<evidence type="ECO:0000313" key="3">
    <source>
        <dbReference type="Proteomes" id="UP000318626"/>
    </source>
</evidence>
<keyword evidence="3" id="KW-1185">Reference proteome</keyword>
<organism evidence="2 3">
    <name type="scientific">Bremerella volcania</name>
    <dbReference type="NCBI Taxonomy" id="2527984"/>
    <lineage>
        <taxon>Bacteria</taxon>
        <taxon>Pseudomonadati</taxon>
        <taxon>Planctomycetota</taxon>
        <taxon>Planctomycetia</taxon>
        <taxon>Pirellulales</taxon>
        <taxon>Pirellulaceae</taxon>
        <taxon>Bremerella</taxon>
    </lineage>
</organism>
<protein>
    <submittedName>
        <fullName evidence="2">Uncharacterized protein</fullName>
    </submittedName>
</protein>
<reference evidence="3" key="1">
    <citation type="submission" date="2019-02" db="EMBL/GenBank/DDBJ databases">
        <title>Deep-cultivation of Planctomycetes and their phenomic and genomic characterization uncovers novel biology.</title>
        <authorList>
            <person name="Wiegand S."/>
            <person name="Jogler M."/>
            <person name="Boedeker C."/>
            <person name="Pinto D."/>
            <person name="Vollmers J."/>
            <person name="Rivas-Marin E."/>
            <person name="Kohn T."/>
            <person name="Peeters S.H."/>
            <person name="Heuer A."/>
            <person name="Rast P."/>
            <person name="Oberbeckmann S."/>
            <person name="Bunk B."/>
            <person name="Jeske O."/>
            <person name="Meyerdierks A."/>
            <person name="Storesund J.E."/>
            <person name="Kallscheuer N."/>
            <person name="Luecker S."/>
            <person name="Lage O.M."/>
            <person name="Pohl T."/>
            <person name="Merkel B.J."/>
            <person name="Hornburger P."/>
            <person name="Mueller R.-W."/>
            <person name="Bruemmer F."/>
            <person name="Labrenz M."/>
            <person name="Spormann A.M."/>
            <person name="Op den Camp H."/>
            <person name="Overmann J."/>
            <person name="Amann R."/>
            <person name="Jetten M.S.M."/>
            <person name="Mascher T."/>
            <person name="Medema M.H."/>
            <person name="Devos D.P."/>
            <person name="Kaster A.-K."/>
            <person name="Ovreas L."/>
            <person name="Rohde M."/>
            <person name="Galperin M.Y."/>
            <person name="Jogler C."/>
        </authorList>
    </citation>
    <scope>NUCLEOTIDE SEQUENCE [LARGE SCALE GENOMIC DNA]</scope>
    <source>
        <strain evidence="3">Pan97</strain>
    </source>
</reference>
<feature type="transmembrane region" description="Helical" evidence="1">
    <location>
        <begin position="68"/>
        <end position="90"/>
    </location>
</feature>
<evidence type="ECO:0000256" key="1">
    <source>
        <dbReference type="SAM" id="Phobius"/>
    </source>
</evidence>
<dbReference type="KEGG" id="bvo:Pan97_44270"/>
<feature type="transmembrane region" description="Helical" evidence="1">
    <location>
        <begin position="137"/>
        <end position="157"/>
    </location>
</feature>
<accession>A0A518CDQ7</accession>
<sequence length="204" mass="22401">MTTDQNSANPFASPPTIGETVTIVAGSYEIQGERILGKEKIVLPHACVKCGEVLSEQDSKTRRKKDLYWVHPAIFVLVIQLLIFLIVYLVTRRKCHVEYSICRECNAKQRINIVYCLGSLAVFIGMIALMINFENAWLSLGVILAFVAMLTFAIRANGPLTVKAYKKGEFQLRGAGPAFLQLAASTTDAEVIPAAVLAEDGRLA</sequence>
<dbReference type="OrthoDB" id="283027at2"/>
<dbReference type="Proteomes" id="UP000318626">
    <property type="component" value="Chromosome"/>
</dbReference>
<evidence type="ECO:0000313" key="2">
    <source>
        <dbReference type="EMBL" id="QDU77360.1"/>
    </source>
</evidence>
<keyword evidence="1" id="KW-0472">Membrane</keyword>
<gene>
    <name evidence="2" type="ORF">Pan97_44270</name>
</gene>
<keyword evidence="1" id="KW-1133">Transmembrane helix</keyword>
<name>A0A518CDQ7_9BACT</name>
<feature type="transmembrane region" description="Helical" evidence="1">
    <location>
        <begin position="111"/>
        <end position="131"/>
    </location>
</feature>
<dbReference type="RefSeq" id="WP_144976188.1">
    <property type="nucleotide sequence ID" value="NZ_CP036289.1"/>
</dbReference>
<proteinExistence type="predicted"/>
<dbReference type="AlphaFoldDB" id="A0A518CDQ7"/>
<keyword evidence="1" id="KW-0812">Transmembrane</keyword>